<protein>
    <submittedName>
        <fullName evidence="2">Class I SAM-dependent methyltransferase</fullName>
        <ecNumber evidence="2">2.1.-.-</ecNumber>
    </submittedName>
</protein>
<keyword evidence="3" id="KW-1185">Reference proteome</keyword>
<dbReference type="EC" id="2.1.-.-" evidence="2"/>
<proteinExistence type="predicted"/>
<feature type="domain" description="Methyltransferase type 12" evidence="1">
    <location>
        <begin position="57"/>
        <end position="154"/>
    </location>
</feature>
<accession>A0ABU2SWV2</accession>
<sequence length="275" mass="30475">MTTEEEMLRANRRNWDARTPVHVASAFYGLDGSRSPEDWFAPFEWEDLGGLAGRRVLHLQCHLGTETQAFPARGAAHTVGLDFSGEAVAQARRLAEESGRDVEFVRADVHRAVEALGGRRFDVVYTGKGALCYLPDLAAWAGTVRDLLRPGGVLYVVEFHPLLDSLGPVGRPGEHDLLLAHDYLGGRGPIRSDNPHTYTDGPPLSEATTSFEWRHGIGEVVTAVTGAGLTVDLLRETDLLPWQRFPSMVRDECGWWRLPDDEPRIPLMFALRARA</sequence>
<reference evidence="2" key="1">
    <citation type="submission" date="2024-05" db="EMBL/GenBank/DDBJ databases">
        <title>30 novel species of actinomycetes from the DSMZ collection.</title>
        <authorList>
            <person name="Nouioui I."/>
        </authorList>
    </citation>
    <scope>NUCLEOTIDE SEQUENCE</scope>
    <source>
        <strain evidence="2">DSM 40473</strain>
    </source>
</reference>
<comment type="caution">
    <text evidence="2">The sequence shown here is derived from an EMBL/GenBank/DDBJ whole genome shotgun (WGS) entry which is preliminary data.</text>
</comment>
<dbReference type="InterPro" id="IPR029063">
    <property type="entry name" value="SAM-dependent_MTases_sf"/>
</dbReference>
<dbReference type="Proteomes" id="UP001180531">
    <property type="component" value="Unassembled WGS sequence"/>
</dbReference>
<organism evidence="2 3">
    <name type="scientific">Streptomyces hesseae</name>
    <dbReference type="NCBI Taxonomy" id="3075519"/>
    <lineage>
        <taxon>Bacteria</taxon>
        <taxon>Bacillati</taxon>
        <taxon>Actinomycetota</taxon>
        <taxon>Actinomycetes</taxon>
        <taxon>Kitasatosporales</taxon>
        <taxon>Streptomycetaceae</taxon>
        <taxon>Streptomyces</taxon>
    </lineage>
</organism>
<name>A0ABU2SWV2_9ACTN</name>
<dbReference type="SUPFAM" id="SSF53335">
    <property type="entry name" value="S-adenosyl-L-methionine-dependent methyltransferases"/>
    <property type="match status" value="1"/>
</dbReference>
<gene>
    <name evidence="2" type="ORF">RM609_25970</name>
</gene>
<evidence type="ECO:0000313" key="2">
    <source>
        <dbReference type="EMBL" id="MDT0452510.1"/>
    </source>
</evidence>
<keyword evidence="2" id="KW-0808">Transferase</keyword>
<dbReference type="GO" id="GO:0032259">
    <property type="term" value="P:methylation"/>
    <property type="evidence" value="ECO:0007669"/>
    <property type="project" value="UniProtKB-KW"/>
</dbReference>
<dbReference type="Gene3D" id="3.40.50.150">
    <property type="entry name" value="Vaccinia Virus protein VP39"/>
    <property type="match status" value="1"/>
</dbReference>
<evidence type="ECO:0000259" key="1">
    <source>
        <dbReference type="Pfam" id="PF08242"/>
    </source>
</evidence>
<keyword evidence="2" id="KW-0489">Methyltransferase</keyword>
<dbReference type="EMBL" id="JAVRFI010000020">
    <property type="protein sequence ID" value="MDT0452510.1"/>
    <property type="molecule type" value="Genomic_DNA"/>
</dbReference>
<evidence type="ECO:0000313" key="3">
    <source>
        <dbReference type="Proteomes" id="UP001180531"/>
    </source>
</evidence>
<dbReference type="RefSeq" id="WP_311613984.1">
    <property type="nucleotide sequence ID" value="NZ_JAVRFI010000020.1"/>
</dbReference>
<dbReference type="InterPro" id="IPR013217">
    <property type="entry name" value="Methyltransf_12"/>
</dbReference>
<dbReference type="GO" id="GO:0008168">
    <property type="term" value="F:methyltransferase activity"/>
    <property type="evidence" value="ECO:0007669"/>
    <property type="project" value="UniProtKB-KW"/>
</dbReference>
<dbReference type="CDD" id="cd02440">
    <property type="entry name" value="AdoMet_MTases"/>
    <property type="match status" value="1"/>
</dbReference>
<dbReference type="Pfam" id="PF08242">
    <property type="entry name" value="Methyltransf_12"/>
    <property type="match status" value="1"/>
</dbReference>